<name>A0A8H3XH36_GIGMA</name>
<comment type="caution">
    <text evidence="1">The sequence shown here is derived from an EMBL/GenBank/DDBJ whole genome shotgun (WGS) entry which is preliminary data.</text>
</comment>
<accession>A0A8H3XH36</accession>
<organism evidence="1 2">
    <name type="scientific">Gigaspora margarita</name>
    <dbReference type="NCBI Taxonomy" id="4874"/>
    <lineage>
        <taxon>Eukaryota</taxon>
        <taxon>Fungi</taxon>
        <taxon>Fungi incertae sedis</taxon>
        <taxon>Mucoromycota</taxon>
        <taxon>Glomeromycotina</taxon>
        <taxon>Glomeromycetes</taxon>
        <taxon>Diversisporales</taxon>
        <taxon>Gigasporaceae</taxon>
        <taxon>Gigaspora</taxon>
    </lineage>
</organism>
<dbReference type="AlphaFoldDB" id="A0A8H3XH36"/>
<dbReference type="Gene3D" id="2.120.10.80">
    <property type="entry name" value="Kelch-type beta propeller"/>
    <property type="match status" value="1"/>
</dbReference>
<dbReference type="Proteomes" id="UP000439903">
    <property type="component" value="Unassembled WGS sequence"/>
</dbReference>
<keyword evidence="2" id="KW-1185">Reference proteome</keyword>
<dbReference type="InterPro" id="IPR015915">
    <property type="entry name" value="Kelch-typ_b-propeller"/>
</dbReference>
<evidence type="ECO:0000313" key="1">
    <source>
        <dbReference type="EMBL" id="KAF0458558.1"/>
    </source>
</evidence>
<evidence type="ECO:0000313" key="2">
    <source>
        <dbReference type="Proteomes" id="UP000439903"/>
    </source>
</evidence>
<dbReference type="OrthoDB" id="432528at2759"/>
<sequence>MLLKIFLKFHIKIDLISASVATNINPKGRIGQASVLFGDKLYFFGGRNLNFTDQVFYLNLSSSFSILSPPWKQVTMPIPIPLSDAMSCLSTDGSTILLVGGLSQSQLNASDMLPPSSVYAFNFNNLQWTAQLLTVLPVHF</sequence>
<gene>
    <name evidence="1" type="ORF">F8M41_000945</name>
</gene>
<protein>
    <submittedName>
        <fullName evidence="1">Galactose oxidase</fullName>
    </submittedName>
</protein>
<dbReference type="SUPFAM" id="SSF117281">
    <property type="entry name" value="Kelch motif"/>
    <property type="match status" value="1"/>
</dbReference>
<dbReference type="EMBL" id="WTPW01001077">
    <property type="protein sequence ID" value="KAF0458558.1"/>
    <property type="molecule type" value="Genomic_DNA"/>
</dbReference>
<proteinExistence type="predicted"/>
<reference evidence="1 2" key="1">
    <citation type="journal article" date="2019" name="Environ. Microbiol.">
        <title>At the nexus of three kingdoms: the genome of the mycorrhizal fungus Gigaspora margarita provides insights into plant, endobacterial and fungal interactions.</title>
        <authorList>
            <person name="Venice F."/>
            <person name="Ghignone S."/>
            <person name="Salvioli di Fossalunga A."/>
            <person name="Amselem J."/>
            <person name="Novero M."/>
            <person name="Xianan X."/>
            <person name="Sedzielewska Toro K."/>
            <person name="Morin E."/>
            <person name="Lipzen A."/>
            <person name="Grigoriev I.V."/>
            <person name="Henrissat B."/>
            <person name="Martin F.M."/>
            <person name="Bonfante P."/>
        </authorList>
    </citation>
    <scope>NUCLEOTIDE SEQUENCE [LARGE SCALE GENOMIC DNA]</scope>
    <source>
        <strain evidence="1 2">BEG34</strain>
    </source>
</reference>